<keyword evidence="3 5" id="KW-1133">Transmembrane helix</keyword>
<keyword evidence="5" id="KW-0187">Copper transport</keyword>
<sequence>MHMSYWFGTAVGDLLFKGFTITSTSALVMTCFGLASLAILFEAIKVYQAHVKYSTVLGEEHCHSTRCTSEISPLLGNYRTDDRNSHISHSHKLFVLLRETGWYVVQDVLSYVLMLCVMTYNGYFTTAVSLGAGVGYLVFGPVLIEIGIKNGGMLRPKRVCRVCVEAARATEGIQQEDSTLPDVRQEDSIVPESDQGHCQESVAVVHRADM</sequence>
<protein>
    <recommendedName>
        <fullName evidence="5">Copper transport protein</fullName>
    </recommendedName>
</protein>
<comment type="subcellular location">
    <subcellularLocation>
        <location evidence="1 5">Membrane</location>
        <topology evidence="1 5">Multi-pass membrane protein</topology>
    </subcellularLocation>
</comment>
<evidence type="ECO:0000256" key="5">
    <source>
        <dbReference type="RuleBase" id="RU367022"/>
    </source>
</evidence>
<dbReference type="FunCoup" id="A0A2J7QVA9">
    <property type="interactions" value="316"/>
</dbReference>
<dbReference type="STRING" id="105785.A0A2J7QVA9"/>
<dbReference type="InterPro" id="IPR007274">
    <property type="entry name" value="Cop_transporter"/>
</dbReference>
<name>A0A2J7QVA9_9NEOP</name>
<keyword evidence="7" id="KW-1185">Reference proteome</keyword>
<evidence type="ECO:0000313" key="7">
    <source>
        <dbReference type="Proteomes" id="UP000235965"/>
    </source>
</evidence>
<evidence type="ECO:0000313" key="6">
    <source>
        <dbReference type="EMBL" id="PNF32517.1"/>
    </source>
</evidence>
<dbReference type="PANTHER" id="PTHR12483">
    <property type="entry name" value="SOLUTE CARRIER FAMILY 31 COPPER TRANSPORTERS"/>
    <property type="match status" value="1"/>
</dbReference>
<feature type="transmembrane region" description="Helical" evidence="5">
    <location>
        <begin position="126"/>
        <end position="148"/>
    </location>
</feature>
<dbReference type="Pfam" id="PF04145">
    <property type="entry name" value="Ctr"/>
    <property type="match status" value="1"/>
</dbReference>
<keyword evidence="4 5" id="KW-0472">Membrane</keyword>
<evidence type="ECO:0000256" key="4">
    <source>
        <dbReference type="ARBA" id="ARBA00023136"/>
    </source>
</evidence>
<dbReference type="AlphaFoldDB" id="A0A2J7QVA9"/>
<evidence type="ECO:0000256" key="3">
    <source>
        <dbReference type="ARBA" id="ARBA00022989"/>
    </source>
</evidence>
<dbReference type="PANTHER" id="PTHR12483:SF27">
    <property type="entry name" value="COPPER TRANSPORT PROTEIN CTR1"/>
    <property type="match status" value="1"/>
</dbReference>
<comment type="similarity">
    <text evidence="5">Belongs to the copper transporter (Ctr) (TC 1.A.56) family. SLC31A subfamily.</text>
</comment>
<accession>A0A2J7QVA9</accession>
<dbReference type="OrthoDB" id="8182476at2759"/>
<feature type="transmembrane region" description="Helical" evidence="5">
    <location>
        <begin position="20"/>
        <end position="44"/>
    </location>
</feature>
<comment type="caution">
    <text evidence="6">The sequence shown here is derived from an EMBL/GenBank/DDBJ whole genome shotgun (WGS) entry which is preliminary data.</text>
</comment>
<keyword evidence="2 5" id="KW-0812">Transmembrane</keyword>
<evidence type="ECO:0000256" key="2">
    <source>
        <dbReference type="ARBA" id="ARBA00022692"/>
    </source>
</evidence>
<evidence type="ECO:0000256" key="1">
    <source>
        <dbReference type="ARBA" id="ARBA00004141"/>
    </source>
</evidence>
<dbReference type="GO" id="GO:0005886">
    <property type="term" value="C:plasma membrane"/>
    <property type="evidence" value="ECO:0007669"/>
    <property type="project" value="TreeGrafter"/>
</dbReference>
<dbReference type="Proteomes" id="UP000235965">
    <property type="component" value="Unassembled WGS sequence"/>
</dbReference>
<proteinExistence type="inferred from homology"/>
<keyword evidence="5" id="KW-0186">Copper</keyword>
<reference evidence="6 7" key="1">
    <citation type="submission" date="2017-12" db="EMBL/GenBank/DDBJ databases">
        <title>Hemimetabolous genomes reveal molecular basis of termite eusociality.</title>
        <authorList>
            <person name="Harrison M.C."/>
            <person name="Jongepier E."/>
            <person name="Robertson H.M."/>
            <person name="Arning N."/>
            <person name="Bitard-Feildel T."/>
            <person name="Chao H."/>
            <person name="Childers C.P."/>
            <person name="Dinh H."/>
            <person name="Doddapaneni H."/>
            <person name="Dugan S."/>
            <person name="Gowin J."/>
            <person name="Greiner C."/>
            <person name="Han Y."/>
            <person name="Hu H."/>
            <person name="Hughes D.S.T."/>
            <person name="Huylmans A.-K."/>
            <person name="Kemena C."/>
            <person name="Kremer L.P.M."/>
            <person name="Lee S.L."/>
            <person name="Lopez-Ezquerra A."/>
            <person name="Mallet L."/>
            <person name="Monroy-Kuhn J.M."/>
            <person name="Moser A."/>
            <person name="Murali S.C."/>
            <person name="Muzny D.M."/>
            <person name="Otani S."/>
            <person name="Piulachs M.-D."/>
            <person name="Poelchau M."/>
            <person name="Qu J."/>
            <person name="Schaub F."/>
            <person name="Wada-Katsumata A."/>
            <person name="Worley K.C."/>
            <person name="Xie Q."/>
            <person name="Ylla G."/>
            <person name="Poulsen M."/>
            <person name="Gibbs R.A."/>
            <person name="Schal C."/>
            <person name="Richards S."/>
            <person name="Belles X."/>
            <person name="Korb J."/>
            <person name="Bornberg-Bauer E."/>
        </authorList>
    </citation>
    <scope>NUCLEOTIDE SEQUENCE [LARGE SCALE GENOMIC DNA]</scope>
    <source>
        <tissue evidence="6">Whole body</tissue>
    </source>
</reference>
<keyword evidence="5" id="KW-0406">Ion transport</keyword>
<organism evidence="6 7">
    <name type="scientific">Cryptotermes secundus</name>
    <dbReference type="NCBI Taxonomy" id="105785"/>
    <lineage>
        <taxon>Eukaryota</taxon>
        <taxon>Metazoa</taxon>
        <taxon>Ecdysozoa</taxon>
        <taxon>Arthropoda</taxon>
        <taxon>Hexapoda</taxon>
        <taxon>Insecta</taxon>
        <taxon>Pterygota</taxon>
        <taxon>Neoptera</taxon>
        <taxon>Polyneoptera</taxon>
        <taxon>Dictyoptera</taxon>
        <taxon>Blattodea</taxon>
        <taxon>Blattoidea</taxon>
        <taxon>Termitoidae</taxon>
        <taxon>Kalotermitidae</taxon>
        <taxon>Cryptotermitinae</taxon>
        <taxon>Cryptotermes</taxon>
    </lineage>
</organism>
<dbReference type="EMBL" id="NEVH01010478">
    <property type="protein sequence ID" value="PNF32517.1"/>
    <property type="molecule type" value="Genomic_DNA"/>
</dbReference>
<keyword evidence="5" id="KW-0813">Transport</keyword>
<dbReference type="GO" id="GO:0005375">
    <property type="term" value="F:copper ion transmembrane transporter activity"/>
    <property type="evidence" value="ECO:0007669"/>
    <property type="project" value="UniProtKB-UniRule"/>
</dbReference>
<gene>
    <name evidence="6" type="ORF">B7P43_G03879</name>
</gene>
<dbReference type="InParanoid" id="A0A2J7QVA9"/>